<dbReference type="CDD" id="cd06464">
    <property type="entry name" value="ACD_sHsps-like"/>
    <property type="match status" value="1"/>
</dbReference>
<feature type="region of interest" description="Disordered" evidence="3">
    <location>
        <begin position="132"/>
        <end position="152"/>
    </location>
</feature>
<organism evidence="5 6">
    <name type="scientific">Laceyella tengchongensis</name>
    <dbReference type="NCBI Taxonomy" id="574699"/>
    <lineage>
        <taxon>Bacteria</taxon>
        <taxon>Bacillati</taxon>
        <taxon>Bacillota</taxon>
        <taxon>Bacilli</taxon>
        <taxon>Bacillales</taxon>
        <taxon>Thermoactinomycetaceae</taxon>
        <taxon>Laceyella</taxon>
    </lineage>
</organism>
<dbReference type="Gene3D" id="2.60.40.790">
    <property type="match status" value="1"/>
</dbReference>
<dbReference type="InterPro" id="IPR031107">
    <property type="entry name" value="Small_HSP"/>
</dbReference>
<dbReference type="PROSITE" id="PS01031">
    <property type="entry name" value="SHSP"/>
    <property type="match status" value="1"/>
</dbReference>
<sequence length="152" mass="17743">MRISGQNLPSNHHPITRLHQEINRTFERFFENPLLTHPMPYMPAIHFKEETDRFVIEAELPGIDPNVVEIEAHGRSLIIKGEHKQTRQTQGENMHQAERRYSSFHRSITLPETANLDQITAEYEHGLLTVTVPKHDAPSPRRIEIKQRKTDK</sequence>
<dbReference type="InterPro" id="IPR008978">
    <property type="entry name" value="HSP20-like_chaperone"/>
</dbReference>
<reference evidence="5" key="1">
    <citation type="submission" date="2017-05" db="EMBL/GenBank/DDBJ databases">
        <authorList>
            <person name="Varghese N."/>
            <person name="Submissions S."/>
        </authorList>
    </citation>
    <scope>NUCLEOTIDE SEQUENCE</scope>
    <source>
        <strain evidence="5">DSM 45262</strain>
    </source>
</reference>
<evidence type="ECO:0000256" key="1">
    <source>
        <dbReference type="PROSITE-ProRule" id="PRU00285"/>
    </source>
</evidence>
<dbReference type="AlphaFoldDB" id="A0AA46AE13"/>
<accession>A0AA46AE13</accession>
<protein>
    <submittedName>
        <fullName evidence="5">Heat shock protein Hsp20</fullName>
    </submittedName>
</protein>
<evidence type="ECO:0000256" key="2">
    <source>
        <dbReference type="RuleBase" id="RU003616"/>
    </source>
</evidence>
<dbReference type="Pfam" id="PF00011">
    <property type="entry name" value="HSP20"/>
    <property type="match status" value="1"/>
</dbReference>
<name>A0AA46AE13_9BACL</name>
<proteinExistence type="inferred from homology"/>
<feature type="domain" description="SHSP" evidence="4">
    <location>
        <begin position="36"/>
        <end position="148"/>
    </location>
</feature>
<keyword evidence="6" id="KW-1185">Reference proteome</keyword>
<dbReference type="Proteomes" id="UP001157946">
    <property type="component" value="Unassembled WGS sequence"/>
</dbReference>
<dbReference type="InterPro" id="IPR002068">
    <property type="entry name" value="A-crystallin/Hsp20_dom"/>
</dbReference>
<comment type="similarity">
    <text evidence="1 2">Belongs to the small heat shock protein (HSP20) family.</text>
</comment>
<comment type="caution">
    <text evidence="5">The sequence shown here is derived from an EMBL/GenBank/DDBJ whole genome shotgun (WGS) entry which is preliminary data.</text>
</comment>
<feature type="compositionally biased region" description="Basic and acidic residues" evidence="3">
    <location>
        <begin position="133"/>
        <end position="152"/>
    </location>
</feature>
<evidence type="ECO:0000313" key="6">
    <source>
        <dbReference type="Proteomes" id="UP001157946"/>
    </source>
</evidence>
<dbReference type="SUPFAM" id="SSF49764">
    <property type="entry name" value="HSP20-like chaperones"/>
    <property type="match status" value="1"/>
</dbReference>
<evidence type="ECO:0000313" key="5">
    <source>
        <dbReference type="EMBL" id="SMP10443.1"/>
    </source>
</evidence>
<dbReference type="PANTHER" id="PTHR11527">
    <property type="entry name" value="HEAT-SHOCK PROTEIN 20 FAMILY MEMBER"/>
    <property type="match status" value="1"/>
</dbReference>
<dbReference type="RefSeq" id="WP_106341346.1">
    <property type="nucleotide sequence ID" value="NZ_FXTU01000002.1"/>
</dbReference>
<evidence type="ECO:0000256" key="3">
    <source>
        <dbReference type="SAM" id="MobiDB-lite"/>
    </source>
</evidence>
<dbReference type="EMBL" id="FXTU01000002">
    <property type="protein sequence ID" value="SMP10443.1"/>
    <property type="molecule type" value="Genomic_DNA"/>
</dbReference>
<gene>
    <name evidence="5" type="ORF">SAMN06265361_102177</name>
</gene>
<evidence type="ECO:0000259" key="4">
    <source>
        <dbReference type="PROSITE" id="PS01031"/>
    </source>
</evidence>
<keyword evidence="5" id="KW-0346">Stress response</keyword>